<comment type="caution">
    <text evidence="1">The sequence shown here is derived from an EMBL/GenBank/DDBJ whole genome shotgun (WGS) entry which is preliminary data.</text>
</comment>
<protein>
    <submittedName>
        <fullName evidence="1">Uncharacterized protein</fullName>
    </submittedName>
</protein>
<evidence type="ECO:0000313" key="1">
    <source>
        <dbReference type="EMBL" id="OUL57496.1"/>
    </source>
</evidence>
<accession>A0A244CPT4</accession>
<evidence type="ECO:0000313" key="2">
    <source>
        <dbReference type="Proteomes" id="UP000194841"/>
    </source>
</evidence>
<name>A0A244CPT4_PSEDV</name>
<dbReference type="EMBL" id="MWPV01000003">
    <property type="protein sequence ID" value="OUL57496.1"/>
    <property type="molecule type" value="Genomic_DNA"/>
</dbReference>
<dbReference type="Proteomes" id="UP000194841">
    <property type="component" value="Unassembled WGS sequence"/>
</dbReference>
<organism evidence="1 2">
    <name type="scientific">Pseudoalteromonas ulvae</name>
    <dbReference type="NCBI Taxonomy" id="107327"/>
    <lineage>
        <taxon>Bacteria</taxon>
        <taxon>Pseudomonadati</taxon>
        <taxon>Pseudomonadota</taxon>
        <taxon>Gammaproteobacteria</taxon>
        <taxon>Alteromonadales</taxon>
        <taxon>Pseudoalteromonadaceae</taxon>
        <taxon>Pseudoalteromonas</taxon>
    </lineage>
</organism>
<proteinExistence type="predicted"/>
<keyword evidence="2" id="KW-1185">Reference proteome</keyword>
<dbReference type="RefSeq" id="WP_086744078.1">
    <property type="nucleotide sequence ID" value="NZ_MWPV01000003.1"/>
</dbReference>
<gene>
    <name evidence="1" type="ORF">B1199_10490</name>
</gene>
<dbReference type="OrthoDB" id="7041851at2"/>
<sequence>MQINSELMTGVTASPETNQEILTMLGMQEHQGDIQYHVYHTIADNKEVYCCLSGGVVENNEIMFTPVGLGAFEALTRIKPEQEQYFAEELKIENGSIKAQIEEILAKVPDQSKVCFIGDMTGDLKESIAELFPLALN</sequence>
<dbReference type="AlphaFoldDB" id="A0A244CPT4"/>
<reference evidence="1 2" key="1">
    <citation type="submission" date="2017-02" db="EMBL/GenBank/DDBJ databases">
        <title>Pseudoalteromonas ulvae TC14 Genome.</title>
        <authorList>
            <person name="Molmeret M."/>
        </authorList>
    </citation>
    <scope>NUCLEOTIDE SEQUENCE [LARGE SCALE GENOMIC DNA]</scope>
    <source>
        <strain evidence="1">TC14</strain>
    </source>
</reference>